<dbReference type="RefSeq" id="WP_080064513.1">
    <property type="nucleotide sequence ID" value="NZ_MZGX01000012.1"/>
</dbReference>
<dbReference type="GO" id="GO:0003700">
    <property type="term" value="F:DNA-binding transcription factor activity"/>
    <property type="evidence" value="ECO:0007669"/>
    <property type="project" value="TreeGrafter"/>
</dbReference>
<dbReference type="CDD" id="cd01392">
    <property type="entry name" value="HTH_LacI"/>
    <property type="match status" value="1"/>
</dbReference>
<dbReference type="OrthoDB" id="9784962at2"/>
<dbReference type="InterPro" id="IPR000843">
    <property type="entry name" value="HTH_LacI"/>
</dbReference>
<dbReference type="PROSITE" id="PS00356">
    <property type="entry name" value="HTH_LACI_1"/>
    <property type="match status" value="1"/>
</dbReference>
<keyword evidence="2" id="KW-0238">DNA-binding</keyword>
<dbReference type="InterPro" id="IPR001387">
    <property type="entry name" value="Cro/C1-type_HTH"/>
</dbReference>
<dbReference type="PANTHER" id="PTHR30146">
    <property type="entry name" value="LACI-RELATED TRANSCRIPTIONAL REPRESSOR"/>
    <property type="match status" value="1"/>
</dbReference>
<evidence type="ECO:0000313" key="7">
    <source>
        <dbReference type="Proteomes" id="UP000191554"/>
    </source>
</evidence>
<evidence type="ECO:0000256" key="3">
    <source>
        <dbReference type="ARBA" id="ARBA00023163"/>
    </source>
</evidence>
<dbReference type="Gene3D" id="1.10.260.40">
    <property type="entry name" value="lambda repressor-like DNA-binding domains"/>
    <property type="match status" value="1"/>
</dbReference>
<dbReference type="InterPro" id="IPR010982">
    <property type="entry name" value="Lambda_DNA-bd_dom_sf"/>
</dbReference>
<feature type="domain" description="HTH cro/C1-type" evidence="5">
    <location>
        <begin position="3"/>
        <end position="46"/>
    </location>
</feature>
<dbReference type="InterPro" id="IPR046335">
    <property type="entry name" value="LacI/GalR-like_sensor"/>
</dbReference>
<keyword evidence="7" id="KW-1185">Reference proteome</keyword>
<dbReference type="AlphaFoldDB" id="A0A1V4SJL0"/>
<keyword evidence="1" id="KW-0805">Transcription regulation</keyword>
<dbReference type="PANTHER" id="PTHR30146:SF109">
    <property type="entry name" value="HTH-TYPE TRANSCRIPTIONAL REGULATOR GALS"/>
    <property type="match status" value="1"/>
</dbReference>
<dbReference type="Pfam" id="PF13377">
    <property type="entry name" value="Peripla_BP_3"/>
    <property type="match status" value="1"/>
</dbReference>
<sequence length="341" mass="37805">MATIHDVAEKAGVSVATVSRVINKIDTVSLKTVEKVKKAIDELDYHPNNLARDLRRAESNRILVLLQSISNPFYATIVKGIEDVAQKHNYSIMLCNTDSDLIREKNYIDLLAKKVVRGAILLDSEMTKDELNVVAEENDLVLCCEYKQGVKVPHVMIDNYLASKTVAKHLIALGHRRIALIAGDSHLSSTKLRYKGYVDALQEAGINTDENLIYNSETSSFKMGMRAMETILNTENRPTAVFAMSDVLAIGAIKSINSKGLCVPDDIAVAGFDGIEFAGVMNPSLTTIVQPSYDMGCIAMEMLIKEMKEDAKNNREVIIEHELVIRESTVKRFSNIKSQIS</sequence>
<dbReference type="CDD" id="cd06284">
    <property type="entry name" value="PBP1_LacI-like"/>
    <property type="match status" value="1"/>
</dbReference>
<dbReference type="PROSITE" id="PS50932">
    <property type="entry name" value="HTH_LACI_2"/>
    <property type="match status" value="1"/>
</dbReference>
<dbReference type="Gene3D" id="3.40.50.2300">
    <property type="match status" value="2"/>
</dbReference>
<keyword evidence="3" id="KW-0804">Transcription</keyword>
<proteinExistence type="predicted"/>
<feature type="domain" description="HTH lacI-type" evidence="4">
    <location>
        <begin position="2"/>
        <end position="56"/>
    </location>
</feature>
<evidence type="ECO:0000259" key="5">
    <source>
        <dbReference type="PROSITE" id="PS50943"/>
    </source>
</evidence>
<evidence type="ECO:0000313" key="6">
    <source>
        <dbReference type="EMBL" id="OPX44050.1"/>
    </source>
</evidence>
<accession>A0A1V4SJL0</accession>
<dbReference type="PRINTS" id="PR00036">
    <property type="entry name" value="HTHLACI"/>
</dbReference>
<gene>
    <name evidence="6" type="primary">cytR_3</name>
    <name evidence="6" type="ORF">CLHUN_20750</name>
</gene>
<organism evidence="6 7">
    <name type="scientific">Ruminiclostridium hungatei</name>
    <name type="common">Clostridium hungatei</name>
    <dbReference type="NCBI Taxonomy" id="48256"/>
    <lineage>
        <taxon>Bacteria</taxon>
        <taxon>Bacillati</taxon>
        <taxon>Bacillota</taxon>
        <taxon>Clostridia</taxon>
        <taxon>Eubacteriales</taxon>
        <taxon>Oscillospiraceae</taxon>
        <taxon>Ruminiclostridium</taxon>
    </lineage>
</organism>
<dbReference type="PROSITE" id="PS50943">
    <property type="entry name" value="HTH_CROC1"/>
    <property type="match status" value="1"/>
</dbReference>
<dbReference type="SUPFAM" id="SSF47413">
    <property type="entry name" value="lambda repressor-like DNA-binding domains"/>
    <property type="match status" value="1"/>
</dbReference>
<dbReference type="STRING" id="48256.CLHUN_20750"/>
<dbReference type="GO" id="GO:0000976">
    <property type="term" value="F:transcription cis-regulatory region binding"/>
    <property type="evidence" value="ECO:0007669"/>
    <property type="project" value="TreeGrafter"/>
</dbReference>
<evidence type="ECO:0000259" key="4">
    <source>
        <dbReference type="PROSITE" id="PS50932"/>
    </source>
</evidence>
<name>A0A1V4SJL0_RUMHU</name>
<dbReference type="Pfam" id="PF00356">
    <property type="entry name" value="LacI"/>
    <property type="match status" value="1"/>
</dbReference>
<dbReference type="SUPFAM" id="SSF53822">
    <property type="entry name" value="Periplasmic binding protein-like I"/>
    <property type="match status" value="1"/>
</dbReference>
<protein>
    <submittedName>
        <fullName evidence="6">HTH-type transcriptional repressor CytR</fullName>
    </submittedName>
</protein>
<evidence type="ECO:0000256" key="2">
    <source>
        <dbReference type="ARBA" id="ARBA00023125"/>
    </source>
</evidence>
<comment type="caution">
    <text evidence="6">The sequence shown here is derived from an EMBL/GenBank/DDBJ whole genome shotgun (WGS) entry which is preliminary data.</text>
</comment>
<dbReference type="SMART" id="SM00354">
    <property type="entry name" value="HTH_LACI"/>
    <property type="match status" value="1"/>
</dbReference>
<dbReference type="EMBL" id="MZGX01000012">
    <property type="protein sequence ID" value="OPX44050.1"/>
    <property type="molecule type" value="Genomic_DNA"/>
</dbReference>
<reference evidence="6 7" key="1">
    <citation type="submission" date="2017-03" db="EMBL/GenBank/DDBJ databases">
        <title>Genome sequence of Clostridium hungatei DSM 14427.</title>
        <authorList>
            <person name="Poehlein A."/>
            <person name="Daniel R."/>
        </authorList>
    </citation>
    <scope>NUCLEOTIDE SEQUENCE [LARGE SCALE GENOMIC DNA]</scope>
    <source>
        <strain evidence="6 7">DSM 14427</strain>
    </source>
</reference>
<dbReference type="Proteomes" id="UP000191554">
    <property type="component" value="Unassembled WGS sequence"/>
</dbReference>
<evidence type="ECO:0000256" key="1">
    <source>
        <dbReference type="ARBA" id="ARBA00023015"/>
    </source>
</evidence>
<dbReference type="InterPro" id="IPR028082">
    <property type="entry name" value="Peripla_BP_I"/>
</dbReference>